<comment type="caution">
    <text evidence="1">The sequence shown here is derived from an EMBL/GenBank/DDBJ whole genome shotgun (WGS) entry which is preliminary data.</text>
</comment>
<proteinExistence type="predicted"/>
<dbReference type="EMBL" id="MDYN01000029">
    <property type="protein sequence ID" value="OQD81097.1"/>
    <property type="molecule type" value="Genomic_DNA"/>
</dbReference>
<protein>
    <submittedName>
        <fullName evidence="1">Uncharacterized protein</fullName>
    </submittedName>
</protein>
<name>A0A1V6PWK8_9EURO</name>
<accession>A0A1V6PWK8</accession>
<gene>
    <name evidence="1" type="ORF">PENANT_c029G01611</name>
</gene>
<reference evidence="2" key="1">
    <citation type="journal article" date="2017" name="Nat. Microbiol.">
        <title>Global analysis of biosynthetic gene clusters reveals vast potential of secondary metabolite production in Penicillium species.</title>
        <authorList>
            <person name="Nielsen J.C."/>
            <person name="Grijseels S."/>
            <person name="Prigent S."/>
            <person name="Ji B."/>
            <person name="Dainat J."/>
            <person name="Nielsen K.F."/>
            <person name="Frisvad J.C."/>
            <person name="Workman M."/>
            <person name="Nielsen J."/>
        </authorList>
    </citation>
    <scope>NUCLEOTIDE SEQUENCE [LARGE SCALE GENOMIC DNA]</scope>
    <source>
        <strain evidence="2">IBT 31811</strain>
    </source>
</reference>
<sequence>MAVPHTSHRFYLGCPVRIFLRVVETQQGVKTAYTAVNFSTGLSIKEVIVVMRVAEQSRLSRSVPRLRGKSDWIFWEERLLFVLADFNILGILTGKRRCSLPLVGQGMTEAKKAKQNHRIATWKVEDLKVRVWLGSTLDDEPASHVTDIFGVYKAYQTLIYQYEEKGVKSNARCWAE</sequence>
<keyword evidence="2" id="KW-1185">Reference proteome</keyword>
<evidence type="ECO:0000313" key="2">
    <source>
        <dbReference type="Proteomes" id="UP000191672"/>
    </source>
</evidence>
<evidence type="ECO:0000313" key="1">
    <source>
        <dbReference type="EMBL" id="OQD81097.1"/>
    </source>
</evidence>
<dbReference type="Proteomes" id="UP000191672">
    <property type="component" value="Unassembled WGS sequence"/>
</dbReference>
<organism evidence="1 2">
    <name type="scientific">Penicillium antarcticum</name>
    <dbReference type="NCBI Taxonomy" id="416450"/>
    <lineage>
        <taxon>Eukaryota</taxon>
        <taxon>Fungi</taxon>
        <taxon>Dikarya</taxon>
        <taxon>Ascomycota</taxon>
        <taxon>Pezizomycotina</taxon>
        <taxon>Eurotiomycetes</taxon>
        <taxon>Eurotiomycetidae</taxon>
        <taxon>Eurotiales</taxon>
        <taxon>Aspergillaceae</taxon>
        <taxon>Penicillium</taxon>
    </lineage>
</organism>
<dbReference type="AlphaFoldDB" id="A0A1V6PWK8"/>